<dbReference type="EMBL" id="LR134495">
    <property type="protein sequence ID" value="VEI78197.1"/>
    <property type="molecule type" value="Genomic_DNA"/>
</dbReference>
<dbReference type="RefSeq" id="WP_126302554.1">
    <property type="nucleotide sequence ID" value="NZ_LR134495.1"/>
</dbReference>
<proteinExistence type="predicted"/>
<reference evidence="1" key="1">
    <citation type="submission" date="2018-12" db="EMBL/GenBank/DDBJ databases">
        <authorList>
            <consortium name="Pathogen Informatics"/>
        </authorList>
    </citation>
    <scope>NUCLEOTIDE SEQUENCE [LARGE SCALE GENOMIC DNA]</scope>
    <source>
        <strain evidence="1">NCTC10643</strain>
    </source>
</reference>
<evidence type="ECO:0008006" key="3">
    <source>
        <dbReference type="Google" id="ProtNLM"/>
    </source>
</evidence>
<name>A0A3S4XZ17_MANHA</name>
<dbReference type="Proteomes" id="UP000271188">
    <property type="component" value="Chromosome"/>
</dbReference>
<organism evidence="1 2">
    <name type="scientific">Mannheimia haemolytica</name>
    <name type="common">Pasteurella haemolytica</name>
    <dbReference type="NCBI Taxonomy" id="75985"/>
    <lineage>
        <taxon>Bacteria</taxon>
        <taxon>Pseudomonadati</taxon>
        <taxon>Pseudomonadota</taxon>
        <taxon>Gammaproteobacteria</taxon>
        <taxon>Pasteurellales</taxon>
        <taxon>Pasteurellaceae</taxon>
        <taxon>Mannheimia</taxon>
    </lineage>
</organism>
<sequence>MKLLKPHSKIPSNRIILGLSEDEQRYCLVKNKAEKFTVFWQAKPASIEELIGNLTPQEQAMMTLVRPIHYQYIWRKTVFMANTLNEAQLHRKVIHILKNEQPLALDLLNIDYQRFPSSNYNLDKVVIYAVRKSYTENLSQFNSILDCELHCYARAIVHLTQSQNNQPVPCFSFKQKYFQFTETELLILQTEPENCIHLSQINHLEIESEQDKQLYCLALGASLWNGKVLI</sequence>
<evidence type="ECO:0000313" key="1">
    <source>
        <dbReference type="EMBL" id="VEI78197.1"/>
    </source>
</evidence>
<evidence type="ECO:0000313" key="2">
    <source>
        <dbReference type="Proteomes" id="UP000271188"/>
    </source>
</evidence>
<gene>
    <name evidence="1" type="ORF">NCTC10643_02101</name>
</gene>
<accession>A0A3S4XZ17</accession>
<dbReference type="AlphaFoldDB" id="A0A3S4XZ17"/>
<protein>
    <recommendedName>
        <fullName evidence="3">Competence protein ComA</fullName>
    </recommendedName>
</protein>